<comment type="caution">
    <text evidence="2">The sequence shown here is derived from an EMBL/GenBank/DDBJ whole genome shotgun (WGS) entry which is preliminary data.</text>
</comment>
<feature type="signal peptide" evidence="1">
    <location>
        <begin position="1"/>
        <end position="26"/>
    </location>
</feature>
<accession>A0ABS6S9Y5</accession>
<proteinExistence type="predicted"/>
<dbReference type="RefSeq" id="WP_218443434.1">
    <property type="nucleotide sequence ID" value="NZ_JAGSPA010000001.1"/>
</dbReference>
<feature type="chain" id="PRO_5047488117" description="DUF1579 domain-containing protein" evidence="1">
    <location>
        <begin position="27"/>
        <end position="164"/>
    </location>
</feature>
<reference evidence="2 3" key="1">
    <citation type="submission" date="2021-04" db="EMBL/GenBank/DDBJ databases">
        <authorList>
            <person name="Pira H."/>
            <person name="Risdian C."/>
            <person name="Wink J."/>
        </authorList>
    </citation>
    <scope>NUCLEOTIDE SEQUENCE [LARGE SCALE GENOMIC DNA]</scope>
    <source>
        <strain evidence="2 3">WHA3</strain>
    </source>
</reference>
<sequence>MTILHTARAVAFALVLGAAVPGVAQTAEDGPKALTGDWHSDCDAWGTPAKCTLRWMPGLHETQMNLEYDVRAADGGARLFMGQGVYRMGDDDLSGYWIDTNGSLHPLHAVWQDRTLITHWGEAQTERGRSEYRMGEDGTLIVTDWVLTEDGWREFMRVQYRRAR</sequence>
<keyword evidence="1" id="KW-0732">Signal</keyword>
<evidence type="ECO:0000256" key="1">
    <source>
        <dbReference type="SAM" id="SignalP"/>
    </source>
</evidence>
<keyword evidence="3" id="KW-1185">Reference proteome</keyword>
<dbReference type="EMBL" id="JAGSPA010000001">
    <property type="protein sequence ID" value="MBV7255172.1"/>
    <property type="molecule type" value="Genomic_DNA"/>
</dbReference>
<organism evidence="2 3">
    <name type="scientific">Pacificimonas pallii</name>
    <dbReference type="NCBI Taxonomy" id="2827236"/>
    <lineage>
        <taxon>Bacteria</taxon>
        <taxon>Pseudomonadati</taxon>
        <taxon>Pseudomonadota</taxon>
        <taxon>Alphaproteobacteria</taxon>
        <taxon>Sphingomonadales</taxon>
        <taxon>Sphingosinicellaceae</taxon>
        <taxon>Pacificimonas</taxon>
    </lineage>
</organism>
<evidence type="ECO:0008006" key="4">
    <source>
        <dbReference type="Google" id="ProtNLM"/>
    </source>
</evidence>
<dbReference type="Proteomes" id="UP000722336">
    <property type="component" value="Unassembled WGS sequence"/>
</dbReference>
<protein>
    <recommendedName>
        <fullName evidence="4">DUF1579 domain-containing protein</fullName>
    </recommendedName>
</protein>
<name>A0ABS6S9Y5_9SPHN</name>
<gene>
    <name evidence="2" type="ORF">KCG44_00080</name>
</gene>
<evidence type="ECO:0000313" key="3">
    <source>
        <dbReference type="Proteomes" id="UP000722336"/>
    </source>
</evidence>
<evidence type="ECO:0000313" key="2">
    <source>
        <dbReference type="EMBL" id="MBV7255172.1"/>
    </source>
</evidence>